<feature type="compositionally biased region" description="Basic and acidic residues" evidence="2">
    <location>
        <begin position="305"/>
        <end position="327"/>
    </location>
</feature>
<proteinExistence type="predicted"/>
<name>A0A9P1GFV8_9DINO</name>
<evidence type="ECO:0000313" key="6">
    <source>
        <dbReference type="Proteomes" id="UP001152797"/>
    </source>
</evidence>
<accession>A0A9P1GFV8</accession>
<protein>
    <submittedName>
        <fullName evidence="4">Uncharacterized protein</fullName>
    </submittedName>
</protein>
<dbReference type="Proteomes" id="UP001152797">
    <property type="component" value="Unassembled WGS sequence"/>
</dbReference>
<feature type="signal peptide" evidence="3">
    <location>
        <begin position="1"/>
        <end position="24"/>
    </location>
</feature>
<organism evidence="4">
    <name type="scientific">Cladocopium goreaui</name>
    <dbReference type="NCBI Taxonomy" id="2562237"/>
    <lineage>
        <taxon>Eukaryota</taxon>
        <taxon>Sar</taxon>
        <taxon>Alveolata</taxon>
        <taxon>Dinophyceae</taxon>
        <taxon>Suessiales</taxon>
        <taxon>Symbiodiniaceae</taxon>
        <taxon>Cladocopium</taxon>
    </lineage>
</organism>
<dbReference type="EMBL" id="CAMXCT020005512">
    <property type="protein sequence ID" value="CAL1165911.1"/>
    <property type="molecule type" value="Genomic_DNA"/>
</dbReference>
<evidence type="ECO:0000256" key="2">
    <source>
        <dbReference type="SAM" id="MobiDB-lite"/>
    </source>
</evidence>
<feature type="chain" id="PRO_5043272748" evidence="3">
    <location>
        <begin position="25"/>
        <end position="470"/>
    </location>
</feature>
<dbReference type="AlphaFoldDB" id="A0A9P1GFV8"/>
<feature type="compositionally biased region" description="Basic and acidic residues" evidence="2">
    <location>
        <begin position="359"/>
        <end position="374"/>
    </location>
</feature>
<sequence length="470" mass="51426">MTMSGLYALVALFLTVALQGCGNGATYSSMEEALTQICQGSSCGASCRCCVSTLYLMGETCAADIAKGLTPQDSQTCGSCISAYTEGWKPEDCFTERNLGHCGTQYWTNQRGECQKYNSTCGEGAVESAHEIDEEHWKQVNHAIDLLSSVVVAGHKQESQDLAAELRCHILSLGQNDKLWQLRLSNALQQAEALRRELKKHETVLDQVQGGLDSAQAERASLIGELEMITQQLGDPETEKLCLEMEETEQHLKEVLKGLEVVEAERASLTIETEESEQTELEEEVLKDVELAEAESASTTTEPENGGKEQETDHQEVNEVAKTEEANACRAESPQEPPAEALKEVAEAENASTTTELENDGKEQETDHQEVNEVAKTEEANACRAESPQEPPAEALKEVAEAENASTTTELEPLCSTAKLSSCRSRYGFDFMLCLVERCSEWGRLVARNDGKEQVETDHQEAVGMKTNAG</sequence>
<keyword evidence="1" id="KW-0175">Coiled coil</keyword>
<keyword evidence="3" id="KW-0732">Signal</keyword>
<gene>
    <name evidence="4" type="ORF">C1SCF055_LOCUS37588</name>
</gene>
<keyword evidence="6" id="KW-1185">Reference proteome</keyword>
<feature type="coiled-coil region" evidence="1">
    <location>
        <begin position="184"/>
        <end position="284"/>
    </location>
</feature>
<evidence type="ECO:0000313" key="4">
    <source>
        <dbReference type="EMBL" id="CAI4012536.1"/>
    </source>
</evidence>
<feature type="region of interest" description="Disordered" evidence="2">
    <location>
        <begin position="293"/>
        <end position="374"/>
    </location>
</feature>
<reference evidence="4" key="1">
    <citation type="submission" date="2022-10" db="EMBL/GenBank/DDBJ databases">
        <authorList>
            <person name="Chen Y."/>
            <person name="Dougan E. K."/>
            <person name="Chan C."/>
            <person name="Rhodes N."/>
            <person name="Thang M."/>
        </authorList>
    </citation>
    <scope>NUCLEOTIDE SEQUENCE</scope>
</reference>
<evidence type="ECO:0000256" key="3">
    <source>
        <dbReference type="SAM" id="SignalP"/>
    </source>
</evidence>
<reference evidence="5" key="2">
    <citation type="submission" date="2024-04" db="EMBL/GenBank/DDBJ databases">
        <authorList>
            <person name="Chen Y."/>
            <person name="Shah S."/>
            <person name="Dougan E. K."/>
            <person name="Thang M."/>
            <person name="Chan C."/>
        </authorList>
    </citation>
    <scope>NUCLEOTIDE SEQUENCE [LARGE SCALE GENOMIC DNA]</scope>
</reference>
<evidence type="ECO:0000313" key="5">
    <source>
        <dbReference type="EMBL" id="CAL1165911.1"/>
    </source>
</evidence>
<evidence type="ECO:0000256" key="1">
    <source>
        <dbReference type="SAM" id="Coils"/>
    </source>
</evidence>
<comment type="caution">
    <text evidence="4">The sequence shown here is derived from an EMBL/GenBank/DDBJ whole genome shotgun (WGS) entry which is preliminary data.</text>
</comment>
<dbReference type="EMBL" id="CAMXCT030005512">
    <property type="protein sequence ID" value="CAL4799848.1"/>
    <property type="molecule type" value="Genomic_DNA"/>
</dbReference>
<dbReference type="OrthoDB" id="424119at2759"/>
<dbReference type="EMBL" id="CAMXCT010005512">
    <property type="protein sequence ID" value="CAI4012536.1"/>
    <property type="molecule type" value="Genomic_DNA"/>
</dbReference>